<dbReference type="SMART" id="SM00491">
    <property type="entry name" value="HELICc2"/>
    <property type="match status" value="1"/>
</dbReference>
<organism evidence="3 4">
    <name type="scientific">Brevibacterium luteolum</name>
    <dbReference type="NCBI Taxonomy" id="199591"/>
    <lineage>
        <taxon>Bacteria</taxon>
        <taxon>Bacillati</taxon>
        <taxon>Actinomycetota</taxon>
        <taxon>Actinomycetes</taxon>
        <taxon>Micrococcales</taxon>
        <taxon>Brevibacteriaceae</taxon>
        <taxon>Brevibacterium</taxon>
    </lineage>
</organism>
<dbReference type="InterPro" id="IPR014001">
    <property type="entry name" value="Helicase_ATP-bd"/>
</dbReference>
<keyword evidence="3" id="KW-0547">Nucleotide-binding</keyword>
<dbReference type="AlphaFoldDB" id="A0A6G8KWU0"/>
<evidence type="ECO:0000313" key="3">
    <source>
        <dbReference type="EMBL" id="QIN29262.1"/>
    </source>
</evidence>
<dbReference type="InterPro" id="IPR006555">
    <property type="entry name" value="ATP-dep_Helicase_C"/>
</dbReference>
<dbReference type="GO" id="GO:0006139">
    <property type="term" value="P:nucleobase-containing compound metabolic process"/>
    <property type="evidence" value="ECO:0007669"/>
    <property type="project" value="InterPro"/>
</dbReference>
<dbReference type="EMBL" id="CP035810">
    <property type="protein sequence ID" value="QIN29262.1"/>
    <property type="molecule type" value="Genomic_DNA"/>
</dbReference>
<keyword evidence="3" id="KW-0378">Hydrolase</keyword>
<dbReference type="GO" id="GO:0016818">
    <property type="term" value="F:hydrolase activity, acting on acid anhydrides, in phosphorus-containing anhydrides"/>
    <property type="evidence" value="ECO:0007669"/>
    <property type="project" value="InterPro"/>
</dbReference>
<dbReference type="InterPro" id="IPR027417">
    <property type="entry name" value="P-loop_NTPase"/>
</dbReference>
<reference evidence="3 4" key="1">
    <citation type="submission" date="2019-02" db="EMBL/GenBank/DDBJ databases">
        <title>Complete Genome Sequence and Methylome Analysis of Brevibacterium luteolum NEB1784.</title>
        <authorList>
            <person name="Fomenkov A."/>
            <person name="Roberts R.J."/>
        </authorList>
    </citation>
    <scope>NUCLEOTIDE SEQUENCE [LARGE SCALE GENOMIC DNA]</scope>
    <source>
        <strain evidence="3 4">NEB1784</strain>
    </source>
</reference>
<sequence length="857" mass="94443">MAFRGKERTTQQDFESPEALYARGPLPRTEDAVPSLWLHQGDVIRAYAEDHQDTPDLALELPTGTGKTLPGLLIAEWVRRKKTGPVLYATPTKQLAAQVRATAEREGIPSSLLIGSAQDWNTVDESEVASGQAVGITTYNAIFNSSPKVPQPTLIIFDDAHAAEQFVGSKYAVTITRRQEEDSYFAVLDALSDFMTPLYKQRLEDDSDSAPQTQIRLILPIAKPETLPKLDKTLAELGEHRHEFSMIREGLECCCVYLSYHSIQIRPMIPPTFENTVYSNADQRIYLSATLGEGGEIERAFGRHTITRMPFPPQTAPRSGRRLFIFPDLANDSPPETVTREIISTTNKAIILSQRTVKQAEDDAATLASDNLTIFGRDELERDGLDSFANSDDGILALTNRYDGLDLPDDSCRIVVLSGTPSTVGMQETFLCERAGATTAIAERIRTRIVQGAGRCTRGPNDYAVVVIHGVDITRYFSRDDNRSSLEPELQAEVLFGWENSKNTPLVEIMDNIDIFLAHGQDWKHTGESMLSEFRESSVKTTSAAEICLGQSAPLEVKAWESACHGRWVEASKHLSDAAALLSHEAVRGYRGLLLYIAGVWLHYGADHESGRSRARELLRSASAANGARGNWLKEMTPSSGMRLESRDPADVVAIKAIHSRISSKARVNRLHSDLKKMVSALNQNESCQYEFGLTLLGNFLGAKAGKPKARGRCDSAWEWGTDLWVTVEAKSEQHGNGLLPLKDIRQANTQLDHLASDRGMDYPPPDSFSIIISDRLSVDPGDSRVANPNVFIASKQAVSEVAGDITAVWNELLSTFSSNQTEGSARSHIHSLLSDNGCLPSQVVDRLTLERIRSDG</sequence>
<dbReference type="RefSeq" id="WP_165883679.1">
    <property type="nucleotide sequence ID" value="NZ_CP035810.1"/>
</dbReference>
<dbReference type="InterPro" id="IPR011545">
    <property type="entry name" value="DEAD/DEAH_box_helicase_dom"/>
</dbReference>
<evidence type="ECO:0000256" key="1">
    <source>
        <dbReference type="SAM" id="MobiDB-lite"/>
    </source>
</evidence>
<keyword evidence="3" id="KW-0067">ATP-binding</keyword>
<dbReference type="Proteomes" id="UP000501518">
    <property type="component" value="Chromosome"/>
</dbReference>
<accession>A0A6G8KWU0</accession>
<feature type="region of interest" description="Disordered" evidence="1">
    <location>
        <begin position="1"/>
        <end position="26"/>
    </location>
</feature>
<proteinExistence type="predicted"/>
<dbReference type="GO" id="GO:0005524">
    <property type="term" value="F:ATP binding"/>
    <property type="evidence" value="ECO:0007669"/>
    <property type="project" value="InterPro"/>
</dbReference>
<keyword evidence="3" id="KW-0347">Helicase</keyword>
<dbReference type="KEGG" id="blut:EW640_08235"/>
<evidence type="ECO:0000313" key="4">
    <source>
        <dbReference type="Proteomes" id="UP000501518"/>
    </source>
</evidence>
<evidence type="ECO:0000259" key="2">
    <source>
        <dbReference type="PROSITE" id="PS51192"/>
    </source>
</evidence>
<dbReference type="PROSITE" id="PS51192">
    <property type="entry name" value="HELICASE_ATP_BIND_1"/>
    <property type="match status" value="1"/>
</dbReference>
<name>A0A6G8KWU0_9MICO</name>
<dbReference type="SUPFAM" id="SSF52540">
    <property type="entry name" value="P-loop containing nucleoside triphosphate hydrolases"/>
    <property type="match status" value="1"/>
</dbReference>
<protein>
    <submittedName>
        <fullName evidence="3">DEAD/DEAH box helicase</fullName>
    </submittedName>
</protein>
<dbReference type="SMART" id="SM00487">
    <property type="entry name" value="DEXDc"/>
    <property type="match status" value="1"/>
</dbReference>
<feature type="domain" description="Helicase ATP-binding" evidence="2">
    <location>
        <begin position="48"/>
        <end position="309"/>
    </location>
</feature>
<dbReference type="Gene3D" id="3.40.50.300">
    <property type="entry name" value="P-loop containing nucleotide triphosphate hydrolases"/>
    <property type="match status" value="2"/>
</dbReference>
<feature type="compositionally biased region" description="Basic and acidic residues" evidence="1">
    <location>
        <begin position="1"/>
        <end position="10"/>
    </location>
</feature>
<dbReference type="GO" id="GO:0003676">
    <property type="term" value="F:nucleic acid binding"/>
    <property type="evidence" value="ECO:0007669"/>
    <property type="project" value="InterPro"/>
</dbReference>
<dbReference type="Pfam" id="PF00270">
    <property type="entry name" value="DEAD"/>
    <property type="match status" value="1"/>
</dbReference>
<dbReference type="GO" id="GO:0004386">
    <property type="term" value="F:helicase activity"/>
    <property type="evidence" value="ECO:0007669"/>
    <property type="project" value="UniProtKB-KW"/>
</dbReference>
<gene>
    <name evidence="3" type="ORF">EW640_08235</name>
</gene>